<dbReference type="NCBIfam" id="TIGR01023">
    <property type="entry name" value="rpmG_bact"/>
    <property type="match status" value="1"/>
</dbReference>
<proteinExistence type="inferred from homology"/>
<dbReference type="HAMAP" id="MF_00294">
    <property type="entry name" value="Ribosomal_bL33"/>
    <property type="match status" value="1"/>
</dbReference>
<accession>A0A150G263</accession>
<dbReference type="Gene3D" id="2.20.28.120">
    <property type="entry name" value="Ribosomal protein L33"/>
    <property type="match status" value="1"/>
</dbReference>
<comment type="similarity">
    <text evidence="1">Belongs to the bacterial ribosomal protein bL33 family.</text>
</comment>
<reference evidence="5" key="1">
    <citation type="journal article" date="2016" name="Nat. Commun.">
        <title>The Gonium pectorale genome demonstrates co-option of cell cycle regulation during the evolution of multicellularity.</title>
        <authorList>
            <person name="Hanschen E.R."/>
            <person name="Marriage T.N."/>
            <person name="Ferris P.J."/>
            <person name="Hamaji T."/>
            <person name="Toyoda A."/>
            <person name="Fujiyama A."/>
            <person name="Neme R."/>
            <person name="Noguchi H."/>
            <person name="Minakuchi Y."/>
            <person name="Suzuki M."/>
            <person name="Kawai-Toyooka H."/>
            <person name="Smith D.R."/>
            <person name="Sparks H."/>
            <person name="Anderson J."/>
            <person name="Bakaric R."/>
            <person name="Luria V."/>
            <person name="Karger A."/>
            <person name="Kirschner M.W."/>
            <person name="Durand P.M."/>
            <person name="Michod R.E."/>
            <person name="Nozaki H."/>
            <person name="Olson B.J."/>
        </authorList>
    </citation>
    <scope>NUCLEOTIDE SEQUENCE [LARGE SCALE GENOMIC DNA]</scope>
    <source>
        <strain evidence="5">NIES-2863</strain>
    </source>
</reference>
<evidence type="ECO:0000313" key="4">
    <source>
        <dbReference type="EMBL" id="KXZ43928.1"/>
    </source>
</evidence>
<dbReference type="OrthoDB" id="361870at2759"/>
<dbReference type="InterPro" id="IPR001705">
    <property type="entry name" value="Ribosomal_bL33"/>
</dbReference>
<evidence type="ECO:0000313" key="5">
    <source>
        <dbReference type="Proteomes" id="UP000075714"/>
    </source>
</evidence>
<evidence type="ECO:0000256" key="2">
    <source>
        <dbReference type="ARBA" id="ARBA00022980"/>
    </source>
</evidence>
<evidence type="ECO:0000256" key="3">
    <source>
        <dbReference type="ARBA" id="ARBA00023274"/>
    </source>
</evidence>
<dbReference type="Proteomes" id="UP000075714">
    <property type="component" value="Unassembled WGS sequence"/>
</dbReference>
<dbReference type="GO" id="GO:0005737">
    <property type="term" value="C:cytoplasm"/>
    <property type="evidence" value="ECO:0007669"/>
    <property type="project" value="UniProtKB-ARBA"/>
</dbReference>
<evidence type="ECO:0008006" key="6">
    <source>
        <dbReference type="Google" id="ProtNLM"/>
    </source>
</evidence>
<dbReference type="NCBIfam" id="NF001764">
    <property type="entry name" value="PRK00504.1"/>
    <property type="match status" value="1"/>
</dbReference>
<dbReference type="EMBL" id="LSYV01000078">
    <property type="protein sequence ID" value="KXZ43928.1"/>
    <property type="molecule type" value="Genomic_DNA"/>
</dbReference>
<name>A0A150G263_GONPE</name>
<dbReference type="InterPro" id="IPR011332">
    <property type="entry name" value="Ribosomal_zn-bd"/>
</dbReference>
<organism evidence="4 5">
    <name type="scientific">Gonium pectorale</name>
    <name type="common">Green alga</name>
    <dbReference type="NCBI Taxonomy" id="33097"/>
    <lineage>
        <taxon>Eukaryota</taxon>
        <taxon>Viridiplantae</taxon>
        <taxon>Chlorophyta</taxon>
        <taxon>core chlorophytes</taxon>
        <taxon>Chlorophyceae</taxon>
        <taxon>CS clade</taxon>
        <taxon>Chlamydomonadales</taxon>
        <taxon>Volvocaceae</taxon>
        <taxon>Gonium</taxon>
    </lineage>
</organism>
<dbReference type="GO" id="GO:0006412">
    <property type="term" value="P:translation"/>
    <property type="evidence" value="ECO:0007669"/>
    <property type="project" value="InterPro"/>
</dbReference>
<keyword evidence="3" id="KW-0687">Ribonucleoprotein</keyword>
<protein>
    <recommendedName>
        <fullName evidence="6">50S ribosomal protein L33</fullName>
    </recommendedName>
</protein>
<dbReference type="PANTHER" id="PTHR43168">
    <property type="entry name" value="50S RIBOSOMAL PROTEIN L33, CHLOROPLASTIC"/>
    <property type="match status" value="1"/>
</dbReference>
<keyword evidence="5" id="KW-1185">Reference proteome</keyword>
<sequence>MQSVVRSTAPAVSNPFLGSRMTYRVAPAPASGSTAFRQVTTMAKKKGVRLIVTIECTESKGIGATPSRYVTQKNRKNTPERLELMKYNPNLRRHTLHKEVK</sequence>
<comment type="caution">
    <text evidence="4">The sequence shown here is derived from an EMBL/GenBank/DDBJ whole genome shotgun (WGS) entry which is preliminary data.</text>
</comment>
<dbReference type="PANTHER" id="PTHR43168:SF2">
    <property type="entry name" value="LARGE RIBOSOMAL SUBUNIT PROTEIN BL33C"/>
    <property type="match status" value="1"/>
</dbReference>
<dbReference type="NCBIfam" id="NF001860">
    <property type="entry name" value="PRK00595.1"/>
    <property type="match status" value="1"/>
</dbReference>
<gene>
    <name evidence="4" type="ORF">GPECTOR_77g25</name>
</gene>
<dbReference type="Pfam" id="PF00471">
    <property type="entry name" value="Ribosomal_L33"/>
    <property type="match status" value="1"/>
</dbReference>
<dbReference type="SUPFAM" id="SSF57829">
    <property type="entry name" value="Zn-binding ribosomal proteins"/>
    <property type="match status" value="1"/>
</dbReference>
<dbReference type="GO" id="GO:0003735">
    <property type="term" value="F:structural constituent of ribosome"/>
    <property type="evidence" value="ECO:0007669"/>
    <property type="project" value="InterPro"/>
</dbReference>
<dbReference type="InterPro" id="IPR038584">
    <property type="entry name" value="Ribosomal_bL33_sf"/>
</dbReference>
<dbReference type="GO" id="GO:1990904">
    <property type="term" value="C:ribonucleoprotein complex"/>
    <property type="evidence" value="ECO:0007669"/>
    <property type="project" value="UniProtKB-KW"/>
</dbReference>
<dbReference type="GO" id="GO:0005840">
    <property type="term" value="C:ribosome"/>
    <property type="evidence" value="ECO:0007669"/>
    <property type="project" value="UniProtKB-KW"/>
</dbReference>
<evidence type="ECO:0000256" key="1">
    <source>
        <dbReference type="ARBA" id="ARBA00007596"/>
    </source>
</evidence>
<keyword evidence="2" id="KW-0689">Ribosomal protein</keyword>
<dbReference type="AlphaFoldDB" id="A0A150G263"/>
<dbReference type="STRING" id="33097.A0A150G263"/>